<organism evidence="5 6">
    <name type="scientific">Solanum commersonii</name>
    <name type="common">Commerson's wild potato</name>
    <name type="synonym">Commerson's nightshade</name>
    <dbReference type="NCBI Taxonomy" id="4109"/>
    <lineage>
        <taxon>Eukaryota</taxon>
        <taxon>Viridiplantae</taxon>
        <taxon>Streptophyta</taxon>
        <taxon>Embryophyta</taxon>
        <taxon>Tracheophyta</taxon>
        <taxon>Spermatophyta</taxon>
        <taxon>Magnoliopsida</taxon>
        <taxon>eudicotyledons</taxon>
        <taxon>Gunneridae</taxon>
        <taxon>Pentapetalae</taxon>
        <taxon>asterids</taxon>
        <taxon>lamiids</taxon>
        <taxon>Solanales</taxon>
        <taxon>Solanaceae</taxon>
        <taxon>Solanoideae</taxon>
        <taxon>Solaneae</taxon>
        <taxon>Solanum</taxon>
    </lineage>
</organism>
<evidence type="ECO:0000313" key="5">
    <source>
        <dbReference type="EMBL" id="KAG5580154.1"/>
    </source>
</evidence>
<dbReference type="PROSITE" id="PS50600">
    <property type="entry name" value="ULP_PROTEASE"/>
    <property type="match status" value="1"/>
</dbReference>
<comment type="similarity">
    <text evidence="1">Belongs to the peptidase C48 family.</text>
</comment>
<gene>
    <name evidence="5" type="ORF">H5410_050781</name>
</gene>
<dbReference type="SUPFAM" id="SSF54001">
    <property type="entry name" value="Cysteine proteinases"/>
    <property type="match status" value="1"/>
</dbReference>
<dbReference type="GO" id="GO:0006508">
    <property type="term" value="P:proteolysis"/>
    <property type="evidence" value="ECO:0007669"/>
    <property type="project" value="UniProtKB-KW"/>
</dbReference>
<dbReference type="Pfam" id="PF02902">
    <property type="entry name" value="Peptidase_C48"/>
    <property type="match status" value="1"/>
</dbReference>
<feature type="domain" description="Ubiquitin-like protease family profile" evidence="4">
    <location>
        <begin position="1"/>
        <end position="158"/>
    </location>
</feature>
<evidence type="ECO:0000256" key="3">
    <source>
        <dbReference type="ARBA" id="ARBA00022801"/>
    </source>
</evidence>
<sequence length="193" mass="22100">MPYLNKKNAGQMRKKTKLHNPNQYKFTTVNCLFKTYKNVAHTRYYCSHPNDNLSTQEHTACGAIVSAFERSIKNIIKGFSISARLPWHLVDDVYISMNSDGKFHWVLVSSLDTYKDKKTGMLLGPQHDFEVEFVQDIMQQESDSLDCGMFVVAFVEFLSDGIPISNIEFRSEYLRTQYAALLCKYGTEKAKAG</sequence>
<dbReference type="Proteomes" id="UP000824120">
    <property type="component" value="Chromosome 10"/>
</dbReference>
<protein>
    <recommendedName>
        <fullName evidence="4">Ubiquitin-like protease family profile domain-containing protein</fullName>
    </recommendedName>
</protein>
<keyword evidence="6" id="KW-1185">Reference proteome</keyword>
<dbReference type="InterPro" id="IPR038765">
    <property type="entry name" value="Papain-like_cys_pep_sf"/>
</dbReference>
<keyword evidence="3" id="KW-0378">Hydrolase</keyword>
<evidence type="ECO:0000259" key="4">
    <source>
        <dbReference type="PROSITE" id="PS50600"/>
    </source>
</evidence>
<reference evidence="5 6" key="1">
    <citation type="submission" date="2020-09" db="EMBL/GenBank/DDBJ databases">
        <title>De no assembly of potato wild relative species, Solanum commersonii.</title>
        <authorList>
            <person name="Cho K."/>
        </authorList>
    </citation>
    <scope>NUCLEOTIDE SEQUENCE [LARGE SCALE GENOMIC DNA]</scope>
    <source>
        <strain evidence="5">LZ3.2</strain>
        <tissue evidence="5">Leaf</tissue>
    </source>
</reference>
<dbReference type="PANTHER" id="PTHR33022:SF13">
    <property type="entry name" value="UBIQUITIN-LIKE PROTEASE FAMILY PROFILE DOMAIN-CONTAINING PROTEIN"/>
    <property type="match status" value="1"/>
</dbReference>
<dbReference type="GO" id="GO:0008234">
    <property type="term" value="F:cysteine-type peptidase activity"/>
    <property type="evidence" value="ECO:0007669"/>
    <property type="project" value="InterPro"/>
</dbReference>
<evidence type="ECO:0000256" key="2">
    <source>
        <dbReference type="ARBA" id="ARBA00022670"/>
    </source>
</evidence>
<name>A0A9J5WWJ3_SOLCO</name>
<evidence type="ECO:0000313" key="6">
    <source>
        <dbReference type="Proteomes" id="UP000824120"/>
    </source>
</evidence>
<evidence type="ECO:0000256" key="1">
    <source>
        <dbReference type="ARBA" id="ARBA00005234"/>
    </source>
</evidence>
<accession>A0A9J5WWJ3</accession>
<dbReference type="PANTHER" id="PTHR33022">
    <property type="entry name" value="DUF1985 DOMAIN-CONTAINING PROTEIN"/>
    <property type="match status" value="1"/>
</dbReference>
<proteinExistence type="inferred from homology"/>
<comment type="caution">
    <text evidence="5">The sequence shown here is derived from an EMBL/GenBank/DDBJ whole genome shotgun (WGS) entry which is preliminary data.</text>
</comment>
<dbReference type="AlphaFoldDB" id="A0A9J5WWJ3"/>
<dbReference type="OrthoDB" id="1939479at2759"/>
<dbReference type="EMBL" id="JACXVP010000010">
    <property type="protein sequence ID" value="KAG5580154.1"/>
    <property type="molecule type" value="Genomic_DNA"/>
</dbReference>
<keyword evidence="2" id="KW-0645">Protease</keyword>
<dbReference type="Gene3D" id="3.40.395.10">
    <property type="entry name" value="Adenoviral Proteinase, Chain A"/>
    <property type="match status" value="1"/>
</dbReference>
<dbReference type="InterPro" id="IPR003653">
    <property type="entry name" value="Peptidase_C48_C"/>
</dbReference>